<dbReference type="Proteomes" id="UP000266861">
    <property type="component" value="Unassembled WGS sequence"/>
</dbReference>
<proteinExistence type="predicted"/>
<evidence type="ECO:0000313" key="1">
    <source>
        <dbReference type="EMBL" id="RHZ47102.1"/>
    </source>
</evidence>
<dbReference type="OrthoDB" id="2304238at2759"/>
<comment type="caution">
    <text evidence="1">The sequence shown here is derived from an EMBL/GenBank/DDBJ whole genome shotgun (WGS) entry which is preliminary data.</text>
</comment>
<protein>
    <submittedName>
        <fullName evidence="1">Uncharacterized protein</fullName>
    </submittedName>
</protein>
<evidence type="ECO:0000313" key="2">
    <source>
        <dbReference type="Proteomes" id="UP000266861"/>
    </source>
</evidence>
<reference evidence="1 2" key="1">
    <citation type="submission" date="2018-08" db="EMBL/GenBank/DDBJ databases">
        <title>Genome and evolution of the arbuscular mycorrhizal fungus Diversispora epigaea (formerly Glomus versiforme) and its bacterial endosymbionts.</title>
        <authorList>
            <person name="Sun X."/>
            <person name="Fei Z."/>
            <person name="Harrison M."/>
        </authorList>
    </citation>
    <scope>NUCLEOTIDE SEQUENCE [LARGE SCALE GENOMIC DNA]</scope>
    <source>
        <strain evidence="1 2">IT104</strain>
    </source>
</reference>
<gene>
    <name evidence="1" type="ORF">Glove_593g23</name>
</gene>
<accession>A0A397G7V6</accession>
<dbReference type="EMBL" id="PQFF01000496">
    <property type="protein sequence ID" value="RHZ47102.1"/>
    <property type="molecule type" value="Genomic_DNA"/>
</dbReference>
<name>A0A397G7V6_9GLOM</name>
<keyword evidence="2" id="KW-1185">Reference proteome</keyword>
<dbReference type="AlphaFoldDB" id="A0A397G7V6"/>
<organism evidence="1 2">
    <name type="scientific">Diversispora epigaea</name>
    <dbReference type="NCBI Taxonomy" id="1348612"/>
    <lineage>
        <taxon>Eukaryota</taxon>
        <taxon>Fungi</taxon>
        <taxon>Fungi incertae sedis</taxon>
        <taxon>Mucoromycota</taxon>
        <taxon>Glomeromycotina</taxon>
        <taxon>Glomeromycetes</taxon>
        <taxon>Diversisporales</taxon>
        <taxon>Diversisporaceae</taxon>
        <taxon>Diversispora</taxon>
    </lineage>
</organism>
<sequence length="91" mass="10861">MMSERGTHEPYVGYDALIYYLQNSNKSYRSFLKSKRDVLISSLSVNSNWNDTDRTWTRNFLREAENLLDQKNFADLKEKVRFFILQREGNS</sequence>